<feature type="transmembrane region" description="Helical" evidence="1">
    <location>
        <begin position="60"/>
        <end position="78"/>
    </location>
</feature>
<protein>
    <submittedName>
        <fullName evidence="2">Uncharacterized protein</fullName>
    </submittedName>
</protein>
<name>A0A2Z6GCN4_9PROT</name>
<proteinExistence type="predicted"/>
<evidence type="ECO:0000313" key="2">
    <source>
        <dbReference type="EMBL" id="BBE51134.1"/>
    </source>
</evidence>
<keyword evidence="3" id="KW-1185">Reference proteome</keyword>
<accession>A0A2Z6GCN4</accession>
<evidence type="ECO:0000256" key="1">
    <source>
        <dbReference type="SAM" id="Phobius"/>
    </source>
</evidence>
<keyword evidence="1" id="KW-0812">Transmembrane</keyword>
<evidence type="ECO:0000313" key="3">
    <source>
        <dbReference type="Proteomes" id="UP000033070"/>
    </source>
</evidence>
<dbReference type="EMBL" id="AP018738">
    <property type="protein sequence ID" value="BBE51134.1"/>
    <property type="molecule type" value="Genomic_DNA"/>
</dbReference>
<reference evidence="2 3" key="1">
    <citation type="submission" date="2018-06" db="EMBL/GenBank/DDBJ databases">
        <title>OYT1 Genome Sequencing.</title>
        <authorList>
            <person name="Kato S."/>
            <person name="Itoh T."/>
            <person name="Ohkuma M."/>
        </authorList>
    </citation>
    <scope>NUCLEOTIDE SEQUENCE [LARGE SCALE GENOMIC DNA]</scope>
    <source>
        <strain evidence="2 3">OYT1</strain>
    </source>
</reference>
<gene>
    <name evidence="2" type="ORF">OYT1_ch1587</name>
</gene>
<sequence>MDQQMNTLLGFVIGAYLLIESFAAAALLDAAQRISRITKYFLTGVIGLLLLTHLDEIDWMHLVLASALAFFVWQHTFYRWMKRSGS</sequence>
<dbReference type="AlphaFoldDB" id="A0A2Z6GCN4"/>
<dbReference type="KEGG" id="fam:OYT1_ch1587"/>
<dbReference type="Proteomes" id="UP000033070">
    <property type="component" value="Chromosome"/>
</dbReference>
<keyword evidence="1" id="KW-1133">Transmembrane helix</keyword>
<organism evidence="2 3">
    <name type="scientific">Ferriphaselus amnicola</name>
    <dbReference type="NCBI Taxonomy" id="1188319"/>
    <lineage>
        <taxon>Bacteria</taxon>
        <taxon>Pseudomonadati</taxon>
        <taxon>Pseudomonadota</taxon>
        <taxon>Betaproteobacteria</taxon>
        <taxon>Nitrosomonadales</taxon>
        <taxon>Gallionellaceae</taxon>
        <taxon>Ferriphaselus</taxon>
    </lineage>
</organism>
<feature type="transmembrane region" description="Helical" evidence="1">
    <location>
        <begin position="6"/>
        <end position="28"/>
    </location>
</feature>
<feature type="transmembrane region" description="Helical" evidence="1">
    <location>
        <begin position="37"/>
        <end position="54"/>
    </location>
</feature>
<dbReference type="STRING" id="1188319.OYT1_02437"/>
<keyword evidence="1" id="KW-0472">Membrane</keyword>